<feature type="region of interest" description="Disordered" evidence="4">
    <location>
        <begin position="380"/>
        <end position="411"/>
    </location>
</feature>
<proteinExistence type="predicted"/>
<feature type="compositionally biased region" description="Low complexity" evidence="4">
    <location>
        <begin position="641"/>
        <end position="672"/>
    </location>
</feature>
<feature type="compositionally biased region" description="Polar residues" evidence="4">
    <location>
        <begin position="1"/>
        <end position="11"/>
    </location>
</feature>
<dbReference type="EMBL" id="AHZU02001653">
    <property type="protein sequence ID" value="KFG30235.1"/>
    <property type="molecule type" value="Genomic_DNA"/>
</dbReference>
<feature type="compositionally biased region" description="Low complexity" evidence="4">
    <location>
        <begin position="1124"/>
        <end position="1136"/>
    </location>
</feature>
<dbReference type="Gene3D" id="1.10.10.60">
    <property type="entry name" value="Homeodomain-like"/>
    <property type="match status" value="1"/>
</dbReference>
<evidence type="ECO:0000256" key="1">
    <source>
        <dbReference type="ARBA" id="ARBA00004123"/>
    </source>
</evidence>
<feature type="region of interest" description="Disordered" evidence="4">
    <location>
        <begin position="1659"/>
        <end position="1717"/>
    </location>
</feature>
<feature type="compositionally biased region" description="Low complexity" evidence="4">
    <location>
        <begin position="753"/>
        <end position="764"/>
    </location>
</feature>
<keyword evidence="3" id="KW-0539">Nucleus</keyword>
<feature type="region of interest" description="Disordered" evidence="4">
    <location>
        <begin position="1437"/>
        <end position="1604"/>
    </location>
</feature>
<comment type="caution">
    <text evidence="6">The sequence shown here is derived from an EMBL/GenBank/DDBJ whole genome shotgun (WGS) entry which is preliminary data.</text>
</comment>
<feature type="compositionally biased region" description="Low complexity" evidence="4">
    <location>
        <begin position="342"/>
        <end position="362"/>
    </location>
</feature>
<dbReference type="InterPro" id="IPR009057">
    <property type="entry name" value="Homeodomain-like_sf"/>
</dbReference>
<dbReference type="GO" id="GO:0006355">
    <property type="term" value="P:regulation of DNA-templated transcription"/>
    <property type="evidence" value="ECO:0007669"/>
    <property type="project" value="InterPro"/>
</dbReference>
<evidence type="ECO:0000256" key="4">
    <source>
        <dbReference type="SAM" id="MobiDB-lite"/>
    </source>
</evidence>
<organism evidence="6 7">
    <name type="scientific">Toxoplasma gondii GAB2-2007-GAL-DOM2</name>
    <dbReference type="NCBI Taxonomy" id="1130820"/>
    <lineage>
        <taxon>Eukaryota</taxon>
        <taxon>Sar</taxon>
        <taxon>Alveolata</taxon>
        <taxon>Apicomplexa</taxon>
        <taxon>Conoidasida</taxon>
        <taxon>Coccidia</taxon>
        <taxon>Eucoccidiorida</taxon>
        <taxon>Eimeriorina</taxon>
        <taxon>Sarcocystidae</taxon>
        <taxon>Toxoplasma</taxon>
    </lineage>
</organism>
<dbReference type="Pfam" id="PF09607">
    <property type="entry name" value="BrkDBD"/>
    <property type="match status" value="1"/>
</dbReference>
<keyword evidence="2 6" id="KW-0238">DNA-binding</keyword>
<evidence type="ECO:0000256" key="3">
    <source>
        <dbReference type="ARBA" id="ARBA00023242"/>
    </source>
</evidence>
<feature type="domain" description="HTH CENPB-type" evidence="5">
    <location>
        <begin position="1006"/>
        <end position="1078"/>
    </location>
</feature>
<dbReference type="Pfam" id="PF03221">
    <property type="entry name" value="HTH_Tnp_Tc5"/>
    <property type="match status" value="1"/>
</dbReference>
<evidence type="ECO:0000313" key="6">
    <source>
        <dbReference type="EMBL" id="KFG30235.1"/>
    </source>
</evidence>
<feature type="compositionally biased region" description="Basic and acidic residues" evidence="4">
    <location>
        <begin position="1705"/>
        <end position="1717"/>
    </location>
</feature>
<dbReference type="PROSITE" id="PS00354">
    <property type="entry name" value="HMGI_Y"/>
    <property type="match status" value="1"/>
</dbReference>
<feature type="compositionally biased region" description="Polar residues" evidence="4">
    <location>
        <begin position="1503"/>
        <end position="1518"/>
    </location>
</feature>
<dbReference type="PROSITE" id="PS51253">
    <property type="entry name" value="HTH_CENPB"/>
    <property type="match status" value="1"/>
</dbReference>
<feature type="compositionally biased region" description="Basic and acidic residues" evidence="4">
    <location>
        <begin position="1471"/>
        <end position="1489"/>
    </location>
</feature>
<feature type="region of interest" description="Disordered" evidence="4">
    <location>
        <begin position="565"/>
        <end position="704"/>
    </location>
</feature>
<feature type="compositionally biased region" description="Basic residues" evidence="4">
    <location>
        <begin position="673"/>
        <end position="684"/>
    </location>
</feature>
<dbReference type="SMART" id="SM00674">
    <property type="entry name" value="CENPB"/>
    <property type="match status" value="1"/>
</dbReference>
<protein>
    <submittedName>
        <fullName evidence="6">Tc5 transposase DNA-binding domain protein</fullName>
    </submittedName>
</protein>
<feature type="compositionally biased region" description="Basic and acidic residues" evidence="4">
    <location>
        <begin position="1568"/>
        <end position="1578"/>
    </location>
</feature>
<dbReference type="VEuPathDB" id="ToxoDB:TGDOM2_215950"/>
<gene>
    <name evidence="6" type="ORF">TGDOM2_215950</name>
</gene>
<dbReference type="InterPro" id="IPR006600">
    <property type="entry name" value="HTH_CenpB_DNA-bd_dom"/>
</dbReference>
<accession>A0A086JDL7</accession>
<evidence type="ECO:0000313" key="7">
    <source>
        <dbReference type="Proteomes" id="UP000028837"/>
    </source>
</evidence>
<feature type="region of interest" description="Disordered" evidence="4">
    <location>
        <begin position="1"/>
        <end position="39"/>
    </location>
</feature>
<feature type="compositionally biased region" description="Basic residues" evidence="4">
    <location>
        <begin position="601"/>
        <end position="614"/>
    </location>
</feature>
<dbReference type="SUPFAM" id="SSF46689">
    <property type="entry name" value="Homeodomain-like"/>
    <property type="match status" value="1"/>
</dbReference>
<reference evidence="6 7" key="1">
    <citation type="submission" date="2014-02" db="EMBL/GenBank/DDBJ databases">
        <authorList>
            <person name="Sibley D."/>
            <person name="Venepally P."/>
            <person name="Karamycheva S."/>
            <person name="Hadjithomas M."/>
            <person name="Khan A."/>
            <person name="Brunk B."/>
            <person name="Roos D."/>
            <person name="Caler E."/>
            <person name="Lorenzi H."/>
        </authorList>
    </citation>
    <scope>NUCLEOTIDE SEQUENCE [LARGE SCALE GENOMIC DNA]</scope>
    <source>
        <strain evidence="6 7">GAB2-2007-GAL-DOM2</strain>
    </source>
</reference>
<feature type="region of interest" description="Disordered" evidence="4">
    <location>
        <begin position="721"/>
        <end position="764"/>
    </location>
</feature>
<evidence type="ECO:0000259" key="5">
    <source>
        <dbReference type="PROSITE" id="PS51253"/>
    </source>
</evidence>
<feature type="compositionally biased region" description="Gly residues" evidence="4">
    <location>
        <begin position="1106"/>
        <end position="1123"/>
    </location>
</feature>
<feature type="region of interest" description="Disordered" evidence="4">
    <location>
        <begin position="1096"/>
        <end position="1218"/>
    </location>
</feature>
<name>A0A086JDL7_TOXGO</name>
<dbReference type="InterPro" id="IPR000637">
    <property type="entry name" value="HMGI/Y_DNA-bd_CS"/>
</dbReference>
<feature type="region of interest" description="Disordered" evidence="4">
    <location>
        <begin position="843"/>
        <end position="890"/>
    </location>
</feature>
<dbReference type="OrthoDB" id="2162928at2759"/>
<feature type="compositionally biased region" description="Low complexity" evidence="4">
    <location>
        <begin position="1526"/>
        <end position="1543"/>
    </location>
</feature>
<comment type="subcellular location">
    <subcellularLocation>
        <location evidence="1">Nucleus</location>
    </subcellularLocation>
</comment>
<sequence length="1717" mass="168631">MAQSATTQLDSSAHRVEHLLQRAGSAEGGSSGPASSLSSAGAAAPLLMPLNNSEGATRSTAAAGGFQAHGHLSASHAGPAVFFNPSGSSEGNALVALPSSLPSVSLPLSSSHVDLSQVHPGLSEAHGGGSAAAGASASSHLLSQIGASSLLLLTSPGVSASSAAVGAKGTVPAGSSVGQGILFPQASGATLIANPGAAGPSLIAVSSAPFSGSHPQHAAFLASQGQAPAAWVVDAGGVSFSGPFAVGAPVSGLATAGTLARRGSPQPSPTAFSSSSFYSPPFQAVPTHEGGVSALAAAIAAVKVEPNAVEERAEARDATAQAETLGAEPRPECATSPTHLVLSSGASSPHPSPSSLAVSSSVPPASGLLGSSGFSSSFASAAPLEGPAGAQSPSEGREEPSPGSTAACLLSGDAAPPSGNVLLSPTVGSFERDLARGEGAAGAVAFEALDAQCRPGQAQSECETAPTVFFGRQELGNPEGSGVQAGLLSTHPSSQPGLAVVSSPILSASFPSFSSSFAPFPSSALTAVTVERLAALAAAVAGGGPAAPGVAQAVPSGETLGFLGARAPPAVGDANAETPDAAAGPQFATGTQGPEGQAAGKRPRGRPRGSKNKCPRTATRATPGLGPAPDGAASGAEAGPAREASQEVAAAEAAETGEAPAEASPGAGAPAAKTKRRAGVRKKRADSVGDSGDSGAPAFVSSGPGDVEPTAFVMAHPAGHEAVHGPSLGASGSPHLPATPEGPAQGPDKEAAAETVAEAPGAEGPACGAFGPPCGAKDPASFSTTTAASCADGSGALPGSLGGGSGLEVPAPATFSAAGEGEAGADSHSQGPPVVLVSCAAEGAPEPGHQAPEEEPDPQTRSPERPEGEAAGSVLSAPSVSPPVSVSPVSASASVSASPAVSDAPAVSASPSPSEGGPAALVKADAAGERGMLSGEALAWRGLGMIKAGGIRKSYSASFKLAVVAAAEGMSSNTKAAKQMGVTESLVRRWRMQKAVLEQLPGEKLSRRGRKHGKYVTLEQQLCLHVCAVQQQEGRILKDTEMRRLASEIAGNLAVSDFKASSTWCFRFKRRWGLDRVQNLHAGVVPPKRIQAPLEPNEECVVGNPVGPGGTLPGEETGVGGEAEAGVAAGAPAGPADPKKADSGLNLGAAAGESLGVGDLGMASQEGPRPDAQAGAQTQEAARAEGETLALGARGPSQERATGDTGSGASPGVPAEGPPTFVSFSAAPLAVGLGKENNREKEKQVLFLQAPVDALSGIAAQSLPGVSGTFVTLATAREAPAGIAAQGLAQLQGASASSAFASCPALPSHGFHDRAGAPGAVARVTGQAPEGLGAFQASFSSGTLPLAFLTPALSTPARAESEREGGSENGDTGNTPQHGALRPPSPPEGLCLLLPEGASQAEQELALQRKLVELQRQQEALEREIEQHRVHAQAFEGDTGEGAGGAAAGNHLPPRTETPEGTGLASPVASDGRRPEEPKPSEDTQKSDESLPGASHATLASPIHTSSPASPTALQASQMGAGVEDSPSFASSFAVSSSFVNSPSRREAGDPTPGVSRVSSAPATAGDRGSEHGDRAETETVCGEGRAGLLAQEAPKQASSGASTASFSAFPFPQNPRERVAFASSGLAAEALSSLSGPAVPSSALVSAFPVPAPFAVSFAPDGRVTSGDRGEAVSGGPPETPQAQQISGAGLQASRADTLEETPGAERARPEETPQK</sequence>
<feature type="region of interest" description="Disordered" evidence="4">
    <location>
        <begin position="310"/>
        <end position="362"/>
    </location>
</feature>
<dbReference type="GO" id="GO:0005634">
    <property type="term" value="C:nucleus"/>
    <property type="evidence" value="ECO:0007669"/>
    <property type="project" value="UniProtKB-SubCell"/>
</dbReference>
<feature type="compositionally biased region" description="Low complexity" evidence="4">
    <location>
        <begin position="873"/>
        <end position="890"/>
    </location>
</feature>
<evidence type="ECO:0000256" key="2">
    <source>
        <dbReference type="ARBA" id="ARBA00023125"/>
    </source>
</evidence>
<dbReference type="GO" id="GO:0003677">
    <property type="term" value="F:DNA binding"/>
    <property type="evidence" value="ECO:0007669"/>
    <property type="project" value="UniProtKB-KW"/>
</dbReference>
<feature type="region of interest" description="Disordered" evidence="4">
    <location>
        <begin position="1354"/>
        <end position="1392"/>
    </location>
</feature>
<dbReference type="Proteomes" id="UP000028837">
    <property type="component" value="Unassembled WGS sequence"/>
</dbReference>
<dbReference type="InterPro" id="IPR018586">
    <property type="entry name" value="Brinker_DNA-bd"/>
</dbReference>